<evidence type="ECO:0000313" key="1">
    <source>
        <dbReference type="EMBL" id="MBB4692154.1"/>
    </source>
</evidence>
<accession>A0A7W7G114</accession>
<dbReference type="EMBL" id="JACHMF010000001">
    <property type="protein sequence ID" value="MBB4692154.1"/>
    <property type="molecule type" value="Genomic_DNA"/>
</dbReference>
<dbReference type="RefSeq" id="WP_239092345.1">
    <property type="nucleotide sequence ID" value="NZ_BOMC01000001.1"/>
</dbReference>
<comment type="caution">
    <text evidence="1">The sequence shown here is derived from an EMBL/GenBank/DDBJ whole genome shotgun (WGS) entry which is preliminary data.</text>
</comment>
<dbReference type="Proteomes" id="UP000542742">
    <property type="component" value="Unassembled WGS sequence"/>
</dbReference>
<sequence length="87" mass="9411">MTTTAPMLTVARAEALFTSHLPTGSRPSYVAVEQAIRHAVRTRGGVRGCAADVAGEYGDHPESAAPRMRWAREVVEDLYGSRWVLAA</sequence>
<dbReference type="AlphaFoldDB" id="A0A7W7G114"/>
<keyword evidence="2" id="KW-1185">Reference proteome</keyword>
<reference evidence="1 2" key="1">
    <citation type="submission" date="2020-08" db="EMBL/GenBank/DDBJ databases">
        <title>Sequencing the genomes of 1000 actinobacteria strains.</title>
        <authorList>
            <person name="Klenk H.-P."/>
        </authorList>
    </citation>
    <scope>NUCLEOTIDE SEQUENCE [LARGE SCALE GENOMIC DNA]</scope>
    <source>
        <strain evidence="1 2">DSM 45518</strain>
    </source>
</reference>
<organism evidence="1 2">
    <name type="scientific">Paractinoplanes abujensis</name>
    <dbReference type="NCBI Taxonomy" id="882441"/>
    <lineage>
        <taxon>Bacteria</taxon>
        <taxon>Bacillati</taxon>
        <taxon>Actinomycetota</taxon>
        <taxon>Actinomycetes</taxon>
        <taxon>Micromonosporales</taxon>
        <taxon>Micromonosporaceae</taxon>
        <taxon>Paractinoplanes</taxon>
    </lineage>
</organism>
<name>A0A7W7G114_9ACTN</name>
<proteinExistence type="predicted"/>
<gene>
    <name evidence="1" type="ORF">BKA14_002302</name>
</gene>
<evidence type="ECO:0000313" key="2">
    <source>
        <dbReference type="Proteomes" id="UP000542742"/>
    </source>
</evidence>
<protein>
    <submittedName>
        <fullName evidence="1">Uncharacterized protein</fullName>
    </submittedName>
</protein>